<dbReference type="OrthoDB" id="239701at2759"/>
<accession>A0A7L2UXN7</accession>
<reference evidence="2 3" key="1">
    <citation type="submission" date="2019-09" db="EMBL/GenBank/DDBJ databases">
        <title>Bird 10,000 Genomes (B10K) Project - Family phase.</title>
        <authorList>
            <person name="Zhang G."/>
        </authorList>
    </citation>
    <scope>NUCLEOTIDE SEQUENCE [LARGE SCALE GENOMIC DNA]</scope>
    <source>
        <strain evidence="2">B10K-DU-012-56</strain>
    </source>
</reference>
<gene>
    <name evidence="2" type="primary">Herc2_1</name>
    <name evidence="2" type="ORF">BALREX_R09876</name>
</gene>
<feature type="non-terminal residue" evidence="2">
    <location>
        <position position="175"/>
    </location>
</feature>
<dbReference type="GO" id="GO:0016874">
    <property type="term" value="F:ligase activity"/>
    <property type="evidence" value="ECO:0007669"/>
    <property type="project" value="UniProtKB-KW"/>
</dbReference>
<comment type="caution">
    <text evidence="2">The sequence shown here is derived from an EMBL/GenBank/DDBJ whole genome shotgun (WGS) entry which is preliminary data.</text>
</comment>
<keyword evidence="1" id="KW-0812">Transmembrane</keyword>
<protein>
    <submittedName>
        <fullName evidence="2">HERC2 ligase</fullName>
    </submittedName>
</protein>
<keyword evidence="2" id="KW-0436">Ligase</keyword>
<feature type="transmembrane region" description="Helical" evidence="1">
    <location>
        <begin position="60"/>
        <end position="78"/>
    </location>
</feature>
<sequence length="175" mass="20077">LLTTVTGVHKYKWLKQNVQGLYPQSALLNTIAEFALKEEPVDVEKMRKCLLKQVKWKKMGLCVLAVYISVTFFFFPLLQLERAEVRLEGIDTILKLAAKNFLLPSVQYAMFCGWQRLIPEGANIGEPLTDCLKDVDLIPPFNRMLLEVTFGKLYAWAIQNVRNILLDANAKFKEL</sequence>
<organism evidence="2 3">
    <name type="scientific">Balaeniceps rex</name>
    <name type="common">Shoebill</name>
    <dbReference type="NCBI Taxonomy" id="33584"/>
    <lineage>
        <taxon>Eukaryota</taxon>
        <taxon>Metazoa</taxon>
        <taxon>Chordata</taxon>
        <taxon>Craniata</taxon>
        <taxon>Vertebrata</taxon>
        <taxon>Euteleostomi</taxon>
        <taxon>Archelosauria</taxon>
        <taxon>Archosauria</taxon>
        <taxon>Dinosauria</taxon>
        <taxon>Saurischia</taxon>
        <taxon>Theropoda</taxon>
        <taxon>Coelurosauria</taxon>
        <taxon>Aves</taxon>
        <taxon>Neognathae</taxon>
        <taxon>Neoaves</taxon>
        <taxon>Aequornithes</taxon>
        <taxon>Pelecaniformes</taxon>
        <taxon>Balaenicipitidae</taxon>
        <taxon>Balaeniceps</taxon>
    </lineage>
</organism>
<evidence type="ECO:0000256" key="1">
    <source>
        <dbReference type="SAM" id="Phobius"/>
    </source>
</evidence>
<keyword evidence="1" id="KW-0472">Membrane</keyword>
<evidence type="ECO:0000313" key="3">
    <source>
        <dbReference type="Proteomes" id="UP000528411"/>
    </source>
</evidence>
<feature type="non-terminal residue" evidence="2">
    <location>
        <position position="1"/>
    </location>
</feature>
<dbReference type="AlphaFoldDB" id="A0A7L2UXN7"/>
<dbReference type="Proteomes" id="UP000528411">
    <property type="component" value="Unassembled WGS sequence"/>
</dbReference>
<name>A0A7L2UXN7_BALRX</name>
<keyword evidence="1" id="KW-1133">Transmembrane helix</keyword>
<keyword evidence="3" id="KW-1185">Reference proteome</keyword>
<dbReference type="EMBL" id="VYZW01062964">
    <property type="protein sequence ID" value="NXS50373.1"/>
    <property type="molecule type" value="Genomic_DNA"/>
</dbReference>
<evidence type="ECO:0000313" key="2">
    <source>
        <dbReference type="EMBL" id="NXS50373.1"/>
    </source>
</evidence>
<proteinExistence type="predicted"/>